<evidence type="ECO:0000259" key="2">
    <source>
        <dbReference type="Pfam" id="PF03413"/>
    </source>
</evidence>
<organism evidence="3 4">
    <name type="scientific">Actinomadura meridiana</name>
    <dbReference type="NCBI Taxonomy" id="559626"/>
    <lineage>
        <taxon>Bacteria</taxon>
        <taxon>Bacillati</taxon>
        <taxon>Actinomycetota</taxon>
        <taxon>Actinomycetes</taxon>
        <taxon>Streptosporangiales</taxon>
        <taxon>Thermomonosporaceae</taxon>
        <taxon>Actinomadura</taxon>
    </lineage>
</organism>
<accession>A0ABP8CDS0</accession>
<evidence type="ECO:0000313" key="3">
    <source>
        <dbReference type="EMBL" id="GAA4238011.1"/>
    </source>
</evidence>
<protein>
    <recommendedName>
        <fullName evidence="2">PepSY domain-containing protein</fullName>
    </recommendedName>
</protein>
<dbReference type="Gene3D" id="3.10.450.40">
    <property type="match status" value="1"/>
</dbReference>
<gene>
    <name evidence="3" type="ORF">GCM10022254_52190</name>
</gene>
<keyword evidence="4" id="KW-1185">Reference proteome</keyword>
<dbReference type="Proteomes" id="UP001501710">
    <property type="component" value="Unassembled WGS sequence"/>
</dbReference>
<proteinExistence type="predicted"/>
<name>A0ABP8CDS0_9ACTN</name>
<evidence type="ECO:0000256" key="1">
    <source>
        <dbReference type="SAM" id="SignalP"/>
    </source>
</evidence>
<keyword evidence="1" id="KW-0732">Signal</keyword>
<dbReference type="Pfam" id="PF03413">
    <property type="entry name" value="PepSY"/>
    <property type="match status" value="1"/>
</dbReference>
<reference evidence="4" key="1">
    <citation type="journal article" date="2019" name="Int. J. Syst. Evol. Microbiol.">
        <title>The Global Catalogue of Microorganisms (GCM) 10K type strain sequencing project: providing services to taxonomists for standard genome sequencing and annotation.</title>
        <authorList>
            <consortium name="The Broad Institute Genomics Platform"/>
            <consortium name="The Broad Institute Genome Sequencing Center for Infectious Disease"/>
            <person name="Wu L."/>
            <person name="Ma J."/>
        </authorList>
    </citation>
    <scope>NUCLEOTIDE SEQUENCE [LARGE SCALE GENOMIC DNA]</scope>
    <source>
        <strain evidence="4">JCM 17440</strain>
    </source>
</reference>
<feature type="domain" description="PepSY" evidence="2">
    <location>
        <begin position="48"/>
        <end position="103"/>
    </location>
</feature>
<dbReference type="RefSeq" id="WP_344901230.1">
    <property type="nucleotide sequence ID" value="NZ_BAABAS010000019.1"/>
</dbReference>
<dbReference type="EMBL" id="BAABAS010000019">
    <property type="protein sequence ID" value="GAA4238011.1"/>
    <property type="molecule type" value="Genomic_DNA"/>
</dbReference>
<feature type="signal peptide" evidence="1">
    <location>
        <begin position="1"/>
        <end position="34"/>
    </location>
</feature>
<comment type="caution">
    <text evidence="3">The sequence shown here is derived from an EMBL/GenBank/DDBJ whole genome shotgun (WGS) entry which is preliminary data.</text>
</comment>
<dbReference type="InterPro" id="IPR025711">
    <property type="entry name" value="PepSY"/>
</dbReference>
<evidence type="ECO:0000313" key="4">
    <source>
        <dbReference type="Proteomes" id="UP001501710"/>
    </source>
</evidence>
<feature type="chain" id="PRO_5046769400" description="PepSY domain-containing protein" evidence="1">
    <location>
        <begin position="35"/>
        <end position="113"/>
    </location>
</feature>
<sequence length="113" mass="11372">MRINARRFTVGRGLTVAVVAAGVLAVGGAATAFADHDGAPGNGHATPVTATEAAAAALKAVPGGTVEEVELDDGAVWEVDVIAKNGVEHEVTLDAKTGKILASTIDHDDDDDD</sequence>